<evidence type="ECO:0000313" key="3">
    <source>
        <dbReference type="Proteomes" id="UP001066276"/>
    </source>
</evidence>
<evidence type="ECO:0000313" key="2">
    <source>
        <dbReference type="EMBL" id="KAJ1117176.1"/>
    </source>
</evidence>
<organism evidence="2 3">
    <name type="scientific">Pleurodeles waltl</name>
    <name type="common">Iberian ribbed newt</name>
    <dbReference type="NCBI Taxonomy" id="8319"/>
    <lineage>
        <taxon>Eukaryota</taxon>
        <taxon>Metazoa</taxon>
        <taxon>Chordata</taxon>
        <taxon>Craniata</taxon>
        <taxon>Vertebrata</taxon>
        <taxon>Euteleostomi</taxon>
        <taxon>Amphibia</taxon>
        <taxon>Batrachia</taxon>
        <taxon>Caudata</taxon>
        <taxon>Salamandroidea</taxon>
        <taxon>Salamandridae</taxon>
        <taxon>Pleurodelinae</taxon>
        <taxon>Pleurodeles</taxon>
    </lineage>
</organism>
<sequence>MAGHTAAESNESSAVQKCLTGPKSFGSPSRDPLTGGEARKGAAESTCRSVTAGTAGRVARGPQKLILLERTTIYIKQRATVPPGCPDMSKHALEEVVRSGRSHRRAIRETQLREPVRCGRTVTGGLRDFSIRLGHPRVSADRCCRLQRLTPLLY</sequence>
<evidence type="ECO:0000256" key="1">
    <source>
        <dbReference type="SAM" id="MobiDB-lite"/>
    </source>
</evidence>
<dbReference type="EMBL" id="JANPWB010000012">
    <property type="protein sequence ID" value="KAJ1117176.1"/>
    <property type="molecule type" value="Genomic_DNA"/>
</dbReference>
<reference evidence="2" key="1">
    <citation type="journal article" date="2022" name="bioRxiv">
        <title>Sequencing and chromosome-scale assembly of the giantPleurodeles waltlgenome.</title>
        <authorList>
            <person name="Brown T."/>
            <person name="Elewa A."/>
            <person name="Iarovenko S."/>
            <person name="Subramanian E."/>
            <person name="Araus A.J."/>
            <person name="Petzold A."/>
            <person name="Susuki M."/>
            <person name="Suzuki K.-i.T."/>
            <person name="Hayashi T."/>
            <person name="Toyoda A."/>
            <person name="Oliveira C."/>
            <person name="Osipova E."/>
            <person name="Leigh N.D."/>
            <person name="Simon A."/>
            <person name="Yun M.H."/>
        </authorList>
    </citation>
    <scope>NUCLEOTIDE SEQUENCE</scope>
    <source>
        <strain evidence="2">20211129_DDA</strain>
        <tissue evidence="2">Liver</tissue>
    </source>
</reference>
<proteinExistence type="predicted"/>
<dbReference type="Proteomes" id="UP001066276">
    <property type="component" value="Chromosome 8"/>
</dbReference>
<keyword evidence="3" id="KW-1185">Reference proteome</keyword>
<dbReference type="AlphaFoldDB" id="A0AAV7NNV0"/>
<gene>
    <name evidence="2" type="ORF">NDU88_005376</name>
</gene>
<feature type="region of interest" description="Disordered" evidence="1">
    <location>
        <begin position="1"/>
        <end position="55"/>
    </location>
</feature>
<accession>A0AAV7NNV0</accession>
<name>A0AAV7NNV0_PLEWA</name>
<protein>
    <submittedName>
        <fullName evidence="2">Uncharacterized protein</fullName>
    </submittedName>
</protein>
<comment type="caution">
    <text evidence="2">The sequence shown here is derived from an EMBL/GenBank/DDBJ whole genome shotgun (WGS) entry which is preliminary data.</text>
</comment>